<dbReference type="InterPro" id="IPR018252">
    <property type="entry name" value="Annexin_repeat_CS"/>
</dbReference>
<evidence type="ECO:0000313" key="8">
    <source>
        <dbReference type="EnsemblMetazoa" id="CLYHEMP010990.1"/>
    </source>
</evidence>
<name>A0A7M5V7K4_9CNID</name>
<sequence length="315" mass="35140">MATIQDYESFDCDADCEALNGAMEGLGTNEDMITETITKRSNAQRLEVKERFPQMFGKRLEDALKDELGGNYEDVVLALFKSPVDLDASELHDAIKGAGTSEGVLIEILCSRTNEEIASIKEAYTNLYDADLLEDIESDTSGAFGKLMFSLAQGCRNEDEELDQDLAAEDAQALVDAGEAQWGTDESRFNVVLASRSYWHLIHVFDLYETLSEKKIEEAIESEMSGDVKEAMLAIVKCVYDKTQYFCERIYNSMKGAGTDDRTLIRLVVSRSEIDLATIQDYFAGKYEQTVSEFIEDDCGGDYKRALLHLCAGNN</sequence>
<dbReference type="FunFam" id="1.10.220.10:FF:000001">
    <property type="entry name" value="Annexin"/>
    <property type="match status" value="1"/>
</dbReference>
<dbReference type="OrthoDB" id="5983647at2759"/>
<proteinExistence type="inferred from homology"/>
<protein>
    <recommendedName>
        <fullName evidence="7">Annexin</fullName>
    </recommendedName>
</protein>
<dbReference type="FunFam" id="1.10.220.10:FF:000003">
    <property type="entry name" value="Annexin"/>
    <property type="match status" value="1"/>
</dbReference>
<keyword evidence="2" id="KW-0597">Phosphoprotein</keyword>
<evidence type="ECO:0000256" key="4">
    <source>
        <dbReference type="ARBA" id="ARBA00022837"/>
    </source>
</evidence>
<organism evidence="8 9">
    <name type="scientific">Clytia hemisphaerica</name>
    <dbReference type="NCBI Taxonomy" id="252671"/>
    <lineage>
        <taxon>Eukaryota</taxon>
        <taxon>Metazoa</taxon>
        <taxon>Cnidaria</taxon>
        <taxon>Hydrozoa</taxon>
        <taxon>Hydroidolina</taxon>
        <taxon>Leptothecata</taxon>
        <taxon>Obeliida</taxon>
        <taxon>Clytiidae</taxon>
        <taxon>Clytia</taxon>
    </lineage>
</organism>
<dbReference type="GO" id="GO:0012506">
    <property type="term" value="C:vesicle membrane"/>
    <property type="evidence" value="ECO:0007669"/>
    <property type="project" value="TreeGrafter"/>
</dbReference>
<dbReference type="FunFam" id="1.10.220.10:FF:000005">
    <property type="entry name" value="Annexin"/>
    <property type="match status" value="1"/>
</dbReference>
<dbReference type="Gene3D" id="1.10.220.10">
    <property type="entry name" value="Annexin"/>
    <property type="match status" value="4"/>
</dbReference>
<dbReference type="AlphaFoldDB" id="A0A7M5V7K4"/>
<evidence type="ECO:0000256" key="1">
    <source>
        <dbReference type="ARBA" id="ARBA00007831"/>
    </source>
</evidence>
<reference evidence="8" key="1">
    <citation type="submission" date="2021-01" db="UniProtKB">
        <authorList>
            <consortium name="EnsemblMetazoa"/>
        </authorList>
    </citation>
    <scope>IDENTIFICATION</scope>
</reference>
<dbReference type="InterPro" id="IPR018502">
    <property type="entry name" value="Annexin_repeat"/>
</dbReference>
<dbReference type="PANTHER" id="PTHR10502">
    <property type="entry name" value="ANNEXIN"/>
    <property type="match status" value="1"/>
</dbReference>
<dbReference type="GO" id="GO:0005634">
    <property type="term" value="C:nucleus"/>
    <property type="evidence" value="ECO:0007669"/>
    <property type="project" value="TreeGrafter"/>
</dbReference>
<dbReference type="EnsemblMetazoa" id="CLYHEMT010990.1">
    <property type="protein sequence ID" value="CLYHEMP010990.1"/>
    <property type="gene ID" value="CLYHEMG010990"/>
</dbReference>
<dbReference type="GO" id="GO:0005544">
    <property type="term" value="F:calcium-dependent phospholipid binding"/>
    <property type="evidence" value="ECO:0007669"/>
    <property type="project" value="UniProtKB-KW"/>
</dbReference>
<dbReference type="RefSeq" id="XP_066915807.1">
    <property type="nucleotide sequence ID" value="XM_067059706.1"/>
</dbReference>
<dbReference type="PROSITE" id="PS51897">
    <property type="entry name" value="ANNEXIN_2"/>
    <property type="match status" value="4"/>
</dbReference>
<dbReference type="GeneID" id="136802976"/>
<evidence type="ECO:0000256" key="2">
    <source>
        <dbReference type="ARBA" id="ARBA00022553"/>
    </source>
</evidence>
<dbReference type="FunFam" id="1.10.220.10:FF:000002">
    <property type="entry name" value="Annexin"/>
    <property type="match status" value="1"/>
</dbReference>
<dbReference type="PROSITE" id="PS00223">
    <property type="entry name" value="ANNEXIN_1"/>
    <property type="match status" value="2"/>
</dbReference>
<evidence type="ECO:0000256" key="3">
    <source>
        <dbReference type="ARBA" id="ARBA00022737"/>
    </source>
</evidence>
<dbReference type="InterPro" id="IPR037104">
    <property type="entry name" value="Annexin_sf"/>
</dbReference>
<keyword evidence="4 7" id="KW-0106">Calcium</keyword>
<dbReference type="Pfam" id="PF00191">
    <property type="entry name" value="Annexin"/>
    <property type="match status" value="4"/>
</dbReference>
<keyword evidence="9" id="KW-1185">Reference proteome</keyword>
<evidence type="ECO:0000256" key="5">
    <source>
        <dbReference type="ARBA" id="ARBA00023216"/>
    </source>
</evidence>
<dbReference type="Proteomes" id="UP000594262">
    <property type="component" value="Unplaced"/>
</dbReference>
<keyword evidence="3 7" id="KW-0677">Repeat</keyword>
<dbReference type="GO" id="GO:0005737">
    <property type="term" value="C:cytoplasm"/>
    <property type="evidence" value="ECO:0007669"/>
    <property type="project" value="TreeGrafter"/>
</dbReference>
<dbReference type="GO" id="GO:0005886">
    <property type="term" value="C:plasma membrane"/>
    <property type="evidence" value="ECO:0007669"/>
    <property type="project" value="TreeGrafter"/>
</dbReference>
<dbReference type="SMART" id="SM00335">
    <property type="entry name" value="ANX"/>
    <property type="match status" value="4"/>
</dbReference>
<keyword evidence="6 7" id="KW-0111">Calcium/phospholipid-binding</keyword>
<evidence type="ECO:0000256" key="6">
    <source>
        <dbReference type="ARBA" id="ARBA00023302"/>
    </source>
</evidence>
<dbReference type="GO" id="GO:0005509">
    <property type="term" value="F:calcium ion binding"/>
    <property type="evidence" value="ECO:0007669"/>
    <property type="project" value="InterPro"/>
</dbReference>
<dbReference type="PRINTS" id="PR00196">
    <property type="entry name" value="ANNEXIN"/>
</dbReference>
<comment type="domain">
    <text evidence="7">A pair of annexin repeats may form one binding site for calcium and phospholipid.</text>
</comment>
<dbReference type="SUPFAM" id="SSF47874">
    <property type="entry name" value="Annexin"/>
    <property type="match status" value="1"/>
</dbReference>
<keyword evidence="5 7" id="KW-0041">Annexin</keyword>
<evidence type="ECO:0000313" key="9">
    <source>
        <dbReference type="Proteomes" id="UP000594262"/>
    </source>
</evidence>
<dbReference type="PANTHER" id="PTHR10502:SF102">
    <property type="entry name" value="ANNEXIN B11"/>
    <property type="match status" value="1"/>
</dbReference>
<dbReference type="GO" id="GO:0001786">
    <property type="term" value="F:phosphatidylserine binding"/>
    <property type="evidence" value="ECO:0007669"/>
    <property type="project" value="TreeGrafter"/>
</dbReference>
<evidence type="ECO:0000256" key="7">
    <source>
        <dbReference type="RuleBase" id="RU003540"/>
    </source>
</evidence>
<accession>A0A7M5V7K4</accession>
<comment type="similarity">
    <text evidence="1 7">Belongs to the annexin family.</text>
</comment>
<dbReference type="InterPro" id="IPR001464">
    <property type="entry name" value="Annexin"/>
</dbReference>